<dbReference type="Proteomes" id="UP000548632">
    <property type="component" value="Unassembled WGS sequence"/>
</dbReference>
<evidence type="ECO:0000256" key="3">
    <source>
        <dbReference type="ARBA" id="ARBA00023239"/>
    </source>
</evidence>
<dbReference type="Gene3D" id="3.30.1360.20">
    <property type="entry name" value="Transcriptional coactivator/pterin dehydratase"/>
    <property type="match status" value="1"/>
</dbReference>
<evidence type="ECO:0000256" key="4">
    <source>
        <dbReference type="HAMAP-Rule" id="MF_00434"/>
    </source>
</evidence>
<dbReference type="HAMAP" id="MF_00434">
    <property type="entry name" value="Pterin_4_alpha"/>
    <property type="match status" value="1"/>
</dbReference>
<comment type="caution">
    <text evidence="5">The sequence shown here is derived from an EMBL/GenBank/DDBJ whole genome shotgun (WGS) entry which is preliminary data.</text>
</comment>
<protein>
    <recommendedName>
        <fullName evidence="4">Putative pterin-4-alpha-carbinolamine dehydratase</fullName>
        <shortName evidence="4">PHS</shortName>
        <ecNumber evidence="4">4.2.1.96</ecNumber>
    </recommendedName>
    <alternativeName>
        <fullName evidence="4">4-alpha-hydroxy-tetrahydropterin dehydratase</fullName>
    </alternativeName>
    <alternativeName>
        <fullName evidence="4">Pterin carbinolamine dehydratase</fullName>
        <shortName evidence="4">PCD</shortName>
    </alternativeName>
</protein>
<dbReference type="AlphaFoldDB" id="A0A839HNX2"/>
<dbReference type="PANTHER" id="PTHR12599:SF0">
    <property type="entry name" value="PTERIN-4-ALPHA-CARBINOLAMINE DEHYDRATASE"/>
    <property type="match status" value="1"/>
</dbReference>
<dbReference type="EC" id="4.2.1.96" evidence="4"/>
<proteinExistence type="inferred from homology"/>
<dbReference type="GO" id="GO:0006729">
    <property type="term" value="P:tetrahydrobiopterin biosynthetic process"/>
    <property type="evidence" value="ECO:0007669"/>
    <property type="project" value="InterPro"/>
</dbReference>
<dbReference type="InterPro" id="IPR036428">
    <property type="entry name" value="PCD_sf"/>
</dbReference>
<comment type="catalytic activity">
    <reaction evidence="1 4">
        <text>(4aS,6R)-4a-hydroxy-L-erythro-5,6,7,8-tetrahydrobiopterin = (6R)-L-erythro-6,7-dihydrobiopterin + H2O</text>
        <dbReference type="Rhea" id="RHEA:11920"/>
        <dbReference type="ChEBI" id="CHEBI:15377"/>
        <dbReference type="ChEBI" id="CHEBI:15642"/>
        <dbReference type="ChEBI" id="CHEBI:43120"/>
        <dbReference type="EC" id="4.2.1.96"/>
    </reaction>
</comment>
<dbReference type="InterPro" id="IPR001533">
    <property type="entry name" value="Pterin_deHydtase"/>
</dbReference>
<dbReference type="RefSeq" id="WP_182584630.1">
    <property type="nucleotide sequence ID" value="NZ_JABVCQ010000032.1"/>
</dbReference>
<dbReference type="SUPFAM" id="SSF55248">
    <property type="entry name" value="PCD-like"/>
    <property type="match status" value="1"/>
</dbReference>
<keyword evidence="3 4" id="KW-0456">Lyase</keyword>
<evidence type="ECO:0000313" key="6">
    <source>
        <dbReference type="Proteomes" id="UP000548632"/>
    </source>
</evidence>
<keyword evidence="6" id="KW-1185">Reference proteome</keyword>
<dbReference type="GO" id="GO:0008124">
    <property type="term" value="F:4-alpha-hydroxytetrahydrobiopterin dehydratase activity"/>
    <property type="evidence" value="ECO:0007669"/>
    <property type="project" value="UniProtKB-UniRule"/>
</dbReference>
<sequence length="106" mass="11521">MNQSSLTAPDIAAALAQLNATAMVPWQVIENKLCKTFVFTDFNAAFGFIAQVGLAAEALNHHPDWCNTYNRVSVALQTHEVNAISAQDFALAHRLEQCVTQSGLMS</sequence>
<dbReference type="EMBL" id="JABVCQ010000032">
    <property type="protein sequence ID" value="MBB1127002.1"/>
    <property type="molecule type" value="Genomic_DNA"/>
</dbReference>
<accession>A0A839HNX2</accession>
<name>A0A839HNX2_9GAMM</name>
<comment type="similarity">
    <text evidence="2 4">Belongs to the pterin-4-alpha-carbinolamine dehydratase family.</text>
</comment>
<gene>
    <name evidence="5" type="ORF">HUK38_12320</name>
</gene>
<evidence type="ECO:0000313" key="5">
    <source>
        <dbReference type="EMBL" id="MBB1127002.1"/>
    </source>
</evidence>
<dbReference type="Pfam" id="PF01329">
    <property type="entry name" value="Pterin_4a"/>
    <property type="match status" value="1"/>
</dbReference>
<organism evidence="5 6">
    <name type="scientific">Thiospirillum jenense</name>
    <dbReference type="NCBI Taxonomy" id="1653858"/>
    <lineage>
        <taxon>Bacteria</taxon>
        <taxon>Pseudomonadati</taxon>
        <taxon>Pseudomonadota</taxon>
        <taxon>Gammaproteobacteria</taxon>
        <taxon>Chromatiales</taxon>
        <taxon>Chromatiaceae</taxon>
        <taxon>Thiospirillum</taxon>
    </lineage>
</organism>
<evidence type="ECO:0000256" key="2">
    <source>
        <dbReference type="ARBA" id="ARBA00006472"/>
    </source>
</evidence>
<dbReference type="PANTHER" id="PTHR12599">
    <property type="entry name" value="PTERIN-4-ALPHA-CARBINOLAMINE DEHYDRATASE"/>
    <property type="match status" value="1"/>
</dbReference>
<reference evidence="5 6" key="1">
    <citation type="journal article" date="2020" name="Arch. Microbiol.">
        <title>The genome sequence of the giant phototrophic gammaproteobacterium Thiospirillum jenense gives insight into its physiological properties and phylogenetic relationships.</title>
        <authorList>
            <person name="Imhoff J.F."/>
            <person name="Meyer T.E."/>
            <person name="Kyndt J.A."/>
        </authorList>
    </citation>
    <scope>NUCLEOTIDE SEQUENCE [LARGE SCALE GENOMIC DNA]</scope>
    <source>
        <strain evidence="5 6">DSM 216</strain>
    </source>
</reference>
<evidence type="ECO:0000256" key="1">
    <source>
        <dbReference type="ARBA" id="ARBA00001554"/>
    </source>
</evidence>